<dbReference type="AlphaFoldDB" id="A0A6N6RGL8"/>
<reference evidence="1 2" key="1">
    <citation type="submission" date="2019-09" db="EMBL/GenBank/DDBJ databases">
        <title>Genomes of family Cryomorphaceae.</title>
        <authorList>
            <person name="Bowman J.P."/>
        </authorList>
    </citation>
    <scope>NUCLEOTIDE SEQUENCE [LARGE SCALE GENOMIC DNA]</scope>
    <source>
        <strain evidence="1 2">LMG 25704</strain>
    </source>
</reference>
<gene>
    <name evidence="1" type="ORF">F8C67_08410</name>
</gene>
<comment type="caution">
    <text evidence="1">The sequence shown here is derived from an EMBL/GenBank/DDBJ whole genome shotgun (WGS) entry which is preliminary data.</text>
</comment>
<accession>A0A6N6RGL8</accession>
<sequence>MARDNITPLQIVGKIRENQNTNKTLKSLFAGQFLGKFSTDELNGLKKSIDKIIDKQKQAEVDEHIDYLKSLGYKVSKK</sequence>
<organism evidence="1 2">
    <name type="scientific">Phaeocystidibacter luteus</name>
    <dbReference type="NCBI Taxonomy" id="911197"/>
    <lineage>
        <taxon>Bacteria</taxon>
        <taxon>Pseudomonadati</taxon>
        <taxon>Bacteroidota</taxon>
        <taxon>Flavobacteriia</taxon>
        <taxon>Flavobacteriales</taxon>
        <taxon>Phaeocystidibacteraceae</taxon>
        <taxon>Phaeocystidibacter</taxon>
    </lineage>
</organism>
<proteinExistence type="predicted"/>
<evidence type="ECO:0000313" key="1">
    <source>
        <dbReference type="EMBL" id="KAB2809893.1"/>
    </source>
</evidence>
<protein>
    <submittedName>
        <fullName evidence="1">Uncharacterized protein</fullName>
    </submittedName>
</protein>
<dbReference type="OrthoDB" id="1467869at2"/>
<name>A0A6N6RGL8_9FLAO</name>
<dbReference type="RefSeq" id="WP_151667393.1">
    <property type="nucleotide sequence ID" value="NZ_WBVO01000006.1"/>
</dbReference>
<dbReference type="Proteomes" id="UP000468650">
    <property type="component" value="Unassembled WGS sequence"/>
</dbReference>
<evidence type="ECO:0000313" key="2">
    <source>
        <dbReference type="Proteomes" id="UP000468650"/>
    </source>
</evidence>
<keyword evidence="2" id="KW-1185">Reference proteome</keyword>
<dbReference type="EMBL" id="WBVO01000006">
    <property type="protein sequence ID" value="KAB2809893.1"/>
    <property type="molecule type" value="Genomic_DNA"/>
</dbReference>